<sequence>MTVIDAAEIIRTGTNILFVTLDSLRYDVARAAMHAGQTPRLAGLLPGGQWEERRTPGTFTLPAHMAFFSGFLPKLPQPVQPPRLWECRPPAFKTVDPRTFVFNAPNLLVGLGQHGYRTVCIGGVTYFSRETPLGSVLPDMFDEDFWRPEFCSPEPDSTRYQVEHALDVAQAREDRPLFLFVNVSAAHVPHGHYLGESSDSWQSQAAALAYADEHLGDLVTGLTSIKRWLVIMCADHGDAFGEDGYYGRGIVHPAVTTVPFACMELSP</sequence>
<accession>A0ABP6S5U2</accession>
<dbReference type="InterPro" id="IPR017850">
    <property type="entry name" value="Alkaline_phosphatase_core_sf"/>
</dbReference>
<dbReference type="InterPro" id="IPR000917">
    <property type="entry name" value="Sulfatase_N"/>
</dbReference>
<comment type="caution">
    <text evidence="2">The sequence shown here is derived from an EMBL/GenBank/DDBJ whole genome shotgun (WGS) entry which is preliminary data.</text>
</comment>
<protein>
    <submittedName>
        <fullName evidence="2">STM4013/SEN3800 family hydrolase</fullName>
    </submittedName>
</protein>
<proteinExistence type="predicted"/>
<feature type="domain" description="Sulfatase N-terminal" evidence="1">
    <location>
        <begin position="15"/>
        <end position="252"/>
    </location>
</feature>
<keyword evidence="2" id="KW-0378">Hydrolase</keyword>
<dbReference type="RefSeq" id="WP_345034661.1">
    <property type="nucleotide sequence ID" value="NZ_BAAAYL010000001.1"/>
</dbReference>
<reference evidence="3" key="1">
    <citation type="journal article" date="2019" name="Int. J. Syst. Evol. Microbiol.">
        <title>The Global Catalogue of Microorganisms (GCM) 10K type strain sequencing project: providing services to taxonomists for standard genome sequencing and annotation.</title>
        <authorList>
            <consortium name="The Broad Institute Genomics Platform"/>
            <consortium name="The Broad Institute Genome Sequencing Center for Infectious Disease"/>
            <person name="Wu L."/>
            <person name="Ma J."/>
        </authorList>
    </citation>
    <scope>NUCLEOTIDE SEQUENCE [LARGE SCALE GENOMIC DNA]</scope>
    <source>
        <strain evidence="3">JCM 9651</strain>
    </source>
</reference>
<evidence type="ECO:0000259" key="1">
    <source>
        <dbReference type="Pfam" id="PF00884"/>
    </source>
</evidence>
<dbReference type="EMBL" id="BAAAYL010000001">
    <property type="protein sequence ID" value="GAA3368784.1"/>
    <property type="molecule type" value="Genomic_DNA"/>
</dbReference>
<evidence type="ECO:0000313" key="3">
    <source>
        <dbReference type="Proteomes" id="UP001499990"/>
    </source>
</evidence>
<dbReference type="InterPro" id="IPR047838">
    <property type="entry name" value="STM4013-like"/>
</dbReference>
<name>A0ABP6S5U2_9ACTN</name>
<dbReference type="Pfam" id="PF00884">
    <property type="entry name" value="Sulfatase"/>
    <property type="match status" value="1"/>
</dbReference>
<keyword evidence="3" id="KW-1185">Reference proteome</keyword>
<dbReference type="SUPFAM" id="SSF53649">
    <property type="entry name" value="Alkaline phosphatase-like"/>
    <property type="match status" value="1"/>
</dbReference>
<gene>
    <name evidence="2" type="ORF">GCM10020367_08540</name>
</gene>
<dbReference type="NCBIfam" id="NF038075">
    <property type="entry name" value="fam_STM4013"/>
    <property type="match status" value="1"/>
</dbReference>
<dbReference type="GO" id="GO:0016787">
    <property type="term" value="F:hydrolase activity"/>
    <property type="evidence" value="ECO:0007669"/>
    <property type="project" value="UniProtKB-KW"/>
</dbReference>
<dbReference type="Gene3D" id="3.40.720.10">
    <property type="entry name" value="Alkaline Phosphatase, subunit A"/>
    <property type="match status" value="1"/>
</dbReference>
<organism evidence="2 3">
    <name type="scientific">Streptomyces sannanensis</name>
    <dbReference type="NCBI Taxonomy" id="285536"/>
    <lineage>
        <taxon>Bacteria</taxon>
        <taxon>Bacillati</taxon>
        <taxon>Actinomycetota</taxon>
        <taxon>Actinomycetes</taxon>
        <taxon>Kitasatosporales</taxon>
        <taxon>Streptomycetaceae</taxon>
        <taxon>Streptomyces</taxon>
    </lineage>
</organism>
<evidence type="ECO:0000313" key="2">
    <source>
        <dbReference type="EMBL" id="GAA3368784.1"/>
    </source>
</evidence>
<dbReference type="Proteomes" id="UP001499990">
    <property type="component" value="Unassembled WGS sequence"/>
</dbReference>